<evidence type="ECO:0000259" key="1">
    <source>
        <dbReference type="Pfam" id="PF11160"/>
    </source>
</evidence>
<dbReference type="Proteomes" id="UP000318582">
    <property type="component" value="Unassembled WGS sequence"/>
</dbReference>
<reference evidence="2 3" key="1">
    <citation type="journal article" date="2019" name="Sci. Rep.">
        <title>Comparative genomics of chytrid fungi reveal insights into the obligate biotrophic and pathogenic lifestyle of Synchytrium endobioticum.</title>
        <authorList>
            <person name="van de Vossenberg B.T.L.H."/>
            <person name="Warris S."/>
            <person name="Nguyen H.D.T."/>
            <person name="van Gent-Pelzer M.P.E."/>
            <person name="Joly D.L."/>
            <person name="van de Geest H.C."/>
            <person name="Bonants P.J.M."/>
            <person name="Smith D.S."/>
            <person name="Levesque C.A."/>
            <person name="van der Lee T.A.J."/>
        </authorList>
    </citation>
    <scope>NUCLEOTIDE SEQUENCE [LARGE SCALE GENOMIC DNA]</scope>
    <source>
        <strain evidence="2 3">CBS 809.83</strain>
    </source>
</reference>
<comment type="caution">
    <text evidence="2">The sequence shown here is derived from an EMBL/GenBank/DDBJ whole genome shotgun (WGS) entry which is preliminary data.</text>
</comment>
<organism evidence="2 3">
    <name type="scientific">Powellomyces hirtus</name>
    <dbReference type="NCBI Taxonomy" id="109895"/>
    <lineage>
        <taxon>Eukaryota</taxon>
        <taxon>Fungi</taxon>
        <taxon>Fungi incertae sedis</taxon>
        <taxon>Chytridiomycota</taxon>
        <taxon>Chytridiomycota incertae sedis</taxon>
        <taxon>Chytridiomycetes</taxon>
        <taxon>Spizellomycetales</taxon>
        <taxon>Powellomycetaceae</taxon>
        <taxon>Powellomyces</taxon>
    </lineage>
</organism>
<name>A0A507EBJ4_9FUNG</name>
<dbReference type="Gene3D" id="2.30.30.1060">
    <property type="match status" value="1"/>
</dbReference>
<accession>A0A507EBJ4</accession>
<feature type="domain" description="Hypervirulence associated protein TUDOR" evidence="1">
    <location>
        <begin position="12"/>
        <end position="72"/>
    </location>
</feature>
<sequence length="94" mass="10393">MTDASGTKIEEGSRVAWNWGNGHVEGTVAQVSNDTLEKSIKGKHITRKGTDDNPALYIERSGNNVLKKASEVHVLDEDEELQKGEKVETARHHN</sequence>
<dbReference type="Pfam" id="PF11160">
    <property type="entry name" value="Hva1_TUDOR"/>
    <property type="match status" value="1"/>
</dbReference>
<gene>
    <name evidence="2" type="ORF">PhCBS80983_g01268</name>
</gene>
<proteinExistence type="predicted"/>
<protein>
    <recommendedName>
        <fullName evidence="1">Hypervirulence associated protein TUDOR domain-containing protein</fullName>
    </recommendedName>
</protein>
<dbReference type="EMBL" id="QEAQ01000009">
    <property type="protein sequence ID" value="TPX61146.1"/>
    <property type="molecule type" value="Genomic_DNA"/>
</dbReference>
<evidence type="ECO:0000313" key="2">
    <source>
        <dbReference type="EMBL" id="TPX61146.1"/>
    </source>
</evidence>
<evidence type="ECO:0000313" key="3">
    <source>
        <dbReference type="Proteomes" id="UP000318582"/>
    </source>
</evidence>
<dbReference type="AlphaFoldDB" id="A0A507EBJ4"/>
<dbReference type="InterPro" id="IPR021331">
    <property type="entry name" value="Hva1_TUDOR"/>
</dbReference>
<keyword evidence="3" id="KW-1185">Reference proteome</keyword>
<dbReference type="STRING" id="109895.A0A507EBJ4"/>